<reference evidence="3 4" key="1">
    <citation type="submission" date="2014-04" db="EMBL/GenBank/DDBJ databases">
        <title>Draft genome sequence of Hydrogenovibrio marinus MH-110, a model organism for aerobic H2 metabolism.</title>
        <authorList>
            <person name="Cha H.J."/>
            <person name="Jo B.H."/>
            <person name="Hwang B.H."/>
        </authorList>
    </citation>
    <scope>NUCLEOTIDE SEQUENCE [LARGE SCALE GENOMIC DNA]</scope>
    <source>
        <strain evidence="3 4">MH-110</strain>
    </source>
</reference>
<dbReference type="InterPro" id="IPR010413">
    <property type="entry name" value="HutX-like"/>
</dbReference>
<dbReference type="CDD" id="cd16830">
    <property type="entry name" value="HemS-like_N"/>
    <property type="match status" value="1"/>
</dbReference>
<evidence type="ECO:0000259" key="2">
    <source>
        <dbReference type="Pfam" id="PF05171"/>
    </source>
</evidence>
<evidence type="ECO:0000313" key="3">
    <source>
        <dbReference type="EMBL" id="KDN95869.1"/>
    </source>
</evidence>
<dbReference type="RefSeq" id="WP_051623043.1">
    <property type="nucleotide sequence ID" value="NZ_AP020335.1"/>
</dbReference>
<gene>
    <name evidence="3" type="ORF">EI16_06120</name>
</gene>
<feature type="region of interest" description="Disordered" evidence="1">
    <location>
        <begin position="1"/>
        <end position="24"/>
    </location>
</feature>
<feature type="compositionally biased region" description="Basic and acidic residues" evidence="1">
    <location>
        <begin position="1"/>
        <end position="12"/>
    </location>
</feature>
<dbReference type="InterPro" id="IPR053733">
    <property type="entry name" value="Heme_Transport_Util_sf"/>
</dbReference>
<comment type="caution">
    <text evidence="3">The sequence shown here is derived from an EMBL/GenBank/DDBJ whole genome shotgun (WGS) entry which is preliminary data.</text>
</comment>
<dbReference type="CDD" id="cd16831">
    <property type="entry name" value="HemS-like_C"/>
    <property type="match status" value="1"/>
</dbReference>
<evidence type="ECO:0000313" key="4">
    <source>
        <dbReference type="Proteomes" id="UP000027341"/>
    </source>
</evidence>
<proteinExistence type="predicted"/>
<dbReference type="GO" id="GO:0006826">
    <property type="term" value="P:iron ion transport"/>
    <property type="evidence" value="ECO:0007669"/>
    <property type="project" value="InterPro"/>
</dbReference>
<name>A0A066ZUB5_HYDMR</name>
<dbReference type="InterPro" id="IPR007845">
    <property type="entry name" value="HemS/ChuX_dom"/>
</dbReference>
<dbReference type="SUPFAM" id="SSF144064">
    <property type="entry name" value="Heme iron utilization protein-like"/>
    <property type="match status" value="1"/>
</dbReference>
<dbReference type="Pfam" id="PF05171">
    <property type="entry name" value="HemS"/>
    <property type="match status" value="1"/>
</dbReference>
<dbReference type="Pfam" id="PF06228">
    <property type="entry name" value="ChuX_HutX"/>
    <property type="match status" value="1"/>
</dbReference>
<protein>
    <recommendedName>
        <fullName evidence="2">Haemin-degrading HemS/ChuX domain-containing protein</fullName>
    </recommendedName>
</protein>
<dbReference type="Proteomes" id="UP000027341">
    <property type="component" value="Unassembled WGS sequence"/>
</dbReference>
<keyword evidence="4" id="KW-1185">Reference proteome</keyword>
<dbReference type="AlphaFoldDB" id="A0A066ZUB5"/>
<accession>A0A066ZUB5</accession>
<sequence>MDRETLKQKKLELAQSERPPRAREAAKTLGISEAEYVALDCGEGVQALNMARITEILLGVPLIGDVMALTRNDAAVMEHHGKYAGAAMRKGLLVFSSTDSLIDLRLRINAWQFGFAVDENGRHSLQFFDQYGRAAHKIYMTEHSDFEAYLELIAEFEAADCFEEIKRLKMPVETEVTLPEVDVQALRKDWRSIEDSHHVNALLKAYGLTRPQVYERLGEDAIQLDKDGLKTLLEKASEQQWRLNMFTPNGIATQVHSGTVAKIVEMGPWLNVLDPKFNLHLNATLVTQVWLVCKYLDGQVNSRSVELFDADQQSVMMVYFAPEMANTPQEASWNAFLDEWEAESCK</sequence>
<organism evidence="3 4">
    <name type="scientific">Hydrogenovibrio marinus</name>
    <dbReference type="NCBI Taxonomy" id="28885"/>
    <lineage>
        <taxon>Bacteria</taxon>
        <taxon>Pseudomonadati</taxon>
        <taxon>Pseudomonadota</taxon>
        <taxon>Gammaproteobacteria</taxon>
        <taxon>Thiotrichales</taxon>
        <taxon>Piscirickettsiaceae</taxon>
        <taxon>Hydrogenovibrio</taxon>
    </lineage>
</organism>
<feature type="domain" description="Haemin-degrading HemS/ChuX" evidence="2">
    <location>
        <begin position="216"/>
        <end position="339"/>
    </location>
</feature>
<dbReference type="STRING" id="28885.EI16_06120"/>
<dbReference type="Gene3D" id="3.40.1570.10">
    <property type="entry name" value="HemS/ChuS/ChuX like domains"/>
    <property type="match status" value="2"/>
</dbReference>
<dbReference type="EMBL" id="JMIU01000001">
    <property type="protein sequence ID" value="KDN95869.1"/>
    <property type="molecule type" value="Genomic_DNA"/>
</dbReference>
<evidence type="ECO:0000256" key="1">
    <source>
        <dbReference type="SAM" id="MobiDB-lite"/>
    </source>
</evidence>